<organism evidence="1 2">
    <name type="scientific">Paludibaculum fermentans</name>
    <dbReference type="NCBI Taxonomy" id="1473598"/>
    <lineage>
        <taxon>Bacteria</taxon>
        <taxon>Pseudomonadati</taxon>
        <taxon>Acidobacteriota</taxon>
        <taxon>Terriglobia</taxon>
        <taxon>Bryobacterales</taxon>
        <taxon>Bryobacteraceae</taxon>
        <taxon>Paludibaculum</taxon>
    </lineage>
</organism>
<dbReference type="RefSeq" id="WP_194446975.1">
    <property type="nucleotide sequence ID" value="NZ_CP063849.1"/>
</dbReference>
<dbReference type="EMBL" id="CP063849">
    <property type="protein sequence ID" value="QOY85305.1"/>
    <property type="molecule type" value="Genomic_DNA"/>
</dbReference>
<reference evidence="1 2" key="1">
    <citation type="submission" date="2020-10" db="EMBL/GenBank/DDBJ databases">
        <title>Complete genome sequence of Paludibaculum fermentans P105T, a facultatively anaerobic acidobacterium capable of dissimilatory Fe(III) reduction.</title>
        <authorList>
            <person name="Dedysh S.N."/>
            <person name="Beletsky A.V."/>
            <person name="Kulichevskaya I.S."/>
            <person name="Mardanov A.V."/>
            <person name="Ravin N.V."/>
        </authorList>
    </citation>
    <scope>NUCLEOTIDE SEQUENCE [LARGE SCALE GENOMIC DNA]</scope>
    <source>
        <strain evidence="1 2">P105</strain>
    </source>
</reference>
<evidence type="ECO:0000313" key="2">
    <source>
        <dbReference type="Proteomes" id="UP000593892"/>
    </source>
</evidence>
<keyword evidence="2" id="KW-1185">Reference proteome</keyword>
<dbReference type="AlphaFoldDB" id="A0A7S7NKP0"/>
<dbReference type="Gene3D" id="1.20.120.450">
    <property type="entry name" value="dinb family like domain"/>
    <property type="match status" value="1"/>
</dbReference>
<dbReference type="InterPro" id="IPR011466">
    <property type="entry name" value="DUF1572"/>
</dbReference>
<evidence type="ECO:0000313" key="1">
    <source>
        <dbReference type="EMBL" id="QOY85305.1"/>
    </source>
</evidence>
<accession>A0A7S7NKP0</accession>
<dbReference type="SUPFAM" id="SSF109854">
    <property type="entry name" value="DinB/YfiT-like putative metalloenzymes"/>
    <property type="match status" value="1"/>
</dbReference>
<dbReference type="KEGG" id="pfer:IRI77_20970"/>
<dbReference type="Proteomes" id="UP000593892">
    <property type="component" value="Chromosome"/>
</dbReference>
<gene>
    <name evidence="1" type="ORF">IRI77_20970</name>
</gene>
<proteinExistence type="predicted"/>
<dbReference type="Pfam" id="PF07609">
    <property type="entry name" value="DUF1572"/>
    <property type="match status" value="1"/>
</dbReference>
<sequence>MLHVSASDRLFIEFSAKKLRQFLSRIHVCLEKLTDDQIWIRTGDASNSTGNLCLHLSGNVRQWILHGIDGQEDQRQRDAEFVARGGVSREELWQRLNGTVQEACSVIEQIPAERLTAIVRPQNYDVTVLEAIYHVVEHFAQHTGQILFSTKAVTGEDLGFYRHLTGTVQPPPPPAGQETP</sequence>
<protein>
    <submittedName>
        <fullName evidence="1">DUF1572 family protein</fullName>
    </submittedName>
</protein>
<name>A0A7S7NKP0_PALFE</name>
<dbReference type="InterPro" id="IPR034660">
    <property type="entry name" value="DinB/YfiT-like"/>
</dbReference>